<dbReference type="RefSeq" id="XP_009495642.1">
    <property type="nucleotide sequence ID" value="XM_009497367.1"/>
</dbReference>
<name>A0A058Z7G9_FONAL</name>
<evidence type="ECO:0000313" key="3">
    <source>
        <dbReference type="Proteomes" id="UP000030693"/>
    </source>
</evidence>
<reference evidence="2" key="1">
    <citation type="submission" date="2013-04" db="EMBL/GenBank/DDBJ databases">
        <title>The Genome Sequence of Fonticula alba ATCC 38817.</title>
        <authorList>
            <consortium name="The Broad Institute Genomics Platform"/>
            <person name="Russ C."/>
            <person name="Cuomo C."/>
            <person name="Burger G."/>
            <person name="Gray M.W."/>
            <person name="Holland P.W.H."/>
            <person name="King N."/>
            <person name="Lang F.B.F."/>
            <person name="Roger A.J."/>
            <person name="Ruiz-Trillo I."/>
            <person name="Brown M."/>
            <person name="Walker B."/>
            <person name="Young S."/>
            <person name="Zeng Q."/>
            <person name="Gargeya S."/>
            <person name="Fitzgerald M."/>
            <person name="Haas B."/>
            <person name="Abouelleil A."/>
            <person name="Allen A.W."/>
            <person name="Alvarado L."/>
            <person name="Arachchi H.M."/>
            <person name="Berlin A.M."/>
            <person name="Chapman S.B."/>
            <person name="Gainer-Dewar J."/>
            <person name="Goldberg J."/>
            <person name="Griggs A."/>
            <person name="Gujja S."/>
            <person name="Hansen M."/>
            <person name="Howarth C."/>
            <person name="Imamovic A."/>
            <person name="Ireland A."/>
            <person name="Larimer J."/>
            <person name="McCowan C."/>
            <person name="Murphy C."/>
            <person name="Pearson M."/>
            <person name="Poon T.W."/>
            <person name="Priest M."/>
            <person name="Roberts A."/>
            <person name="Saif S."/>
            <person name="Shea T."/>
            <person name="Sisk P."/>
            <person name="Sykes S."/>
            <person name="Wortman J."/>
            <person name="Nusbaum C."/>
            <person name="Birren B."/>
        </authorList>
    </citation>
    <scope>NUCLEOTIDE SEQUENCE [LARGE SCALE GENOMIC DNA]</scope>
    <source>
        <strain evidence="2">ATCC 38817</strain>
    </source>
</reference>
<feature type="region of interest" description="Disordered" evidence="1">
    <location>
        <begin position="125"/>
        <end position="164"/>
    </location>
</feature>
<feature type="compositionally biased region" description="Low complexity" evidence="1">
    <location>
        <begin position="676"/>
        <end position="694"/>
    </location>
</feature>
<dbReference type="Proteomes" id="UP000030693">
    <property type="component" value="Unassembled WGS sequence"/>
</dbReference>
<feature type="compositionally biased region" description="Acidic residues" evidence="1">
    <location>
        <begin position="198"/>
        <end position="212"/>
    </location>
</feature>
<gene>
    <name evidence="2" type="ORF">H696_03502</name>
</gene>
<proteinExistence type="predicted"/>
<evidence type="ECO:0000256" key="1">
    <source>
        <dbReference type="SAM" id="MobiDB-lite"/>
    </source>
</evidence>
<protein>
    <recommendedName>
        <fullName evidence="4">HTH La-type RNA-binding domain-containing protein</fullName>
    </recommendedName>
</protein>
<dbReference type="GeneID" id="20528227"/>
<feature type="region of interest" description="Disordered" evidence="1">
    <location>
        <begin position="192"/>
        <end position="212"/>
    </location>
</feature>
<dbReference type="eggNOG" id="KOG2590">
    <property type="taxonomic scope" value="Eukaryota"/>
</dbReference>
<evidence type="ECO:0000313" key="2">
    <source>
        <dbReference type="EMBL" id="KCV70036.1"/>
    </source>
</evidence>
<feature type="region of interest" description="Disordered" evidence="1">
    <location>
        <begin position="263"/>
        <end position="286"/>
    </location>
</feature>
<sequence>MAFKQDRPSAAPRGQWVPYDELNNDKFSVPISNRFNALSVSGSGASGLSQGLDSVFSVDSLRQLRDKGVTDAQGFIDIHTLLDFGPIASHNATAEAIKDAVKANPSFQVVDGKLRHSLNWTLVTPSGNPQQYFPSDDDDDGEWHSVNSRRRSYSARAHRRPSVDAGRAPVINSIDEEVFDFDDLDVRDRSNSRRFYQTDDEESDGDPPSDIDDEFVSKLVLVTQRSGASARRNEGFDRTGVPYSRKAFNDDLADQINEGLYDYERSQKRRSRRNRSSIAAGPGGLNKIETVDEDEFLTLKGVARTGTSLPRTESRPVPQVAIPTPTPQSTPATGFTMPGSFSGAHVNAAGGMPIATGGVAASPRTSSLLTAGLRTGTSPAPGGDLAGRERSTSFNRGTEIGQARARAAAAAAAPPSTLGGRSVRFFPVRKNKDTPPSHPIKQKTAHSSQPPREEHVGWMVGRESCPPEEAVDVGSAPSPTPSPSRSSYGTSFGSLSSSFESRSFSEHLSPSIGAVTENNFVQQKYYKYRSKALRERKRLGSGLSQEMNTLMRFWSLFLRDHFNRRMYNEFKRLALEDAEADYRYGLECLFRFFSYGLEKRFRADIFRDFMDLTLIDFNNGHLYGLEKFWAYLHYRPDKATNPITLSPELEKVLADFKTLDDFRLANASNGVGPGGRRSSFRGGQQQQVQSAASRKPQHYMQHFANADATGGARFSSSFTDSSSALSSSLTRA</sequence>
<dbReference type="AlphaFoldDB" id="A0A058Z7G9"/>
<dbReference type="OrthoDB" id="340227at2759"/>
<keyword evidence="3" id="KW-1185">Reference proteome</keyword>
<dbReference type="GO" id="GO:0048255">
    <property type="term" value="P:mRNA stabilization"/>
    <property type="evidence" value="ECO:0007669"/>
    <property type="project" value="InterPro"/>
</dbReference>
<organism evidence="2">
    <name type="scientific">Fonticula alba</name>
    <name type="common">Slime mold</name>
    <dbReference type="NCBI Taxonomy" id="691883"/>
    <lineage>
        <taxon>Eukaryota</taxon>
        <taxon>Rotosphaerida</taxon>
        <taxon>Fonticulaceae</taxon>
        <taxon>Fonticula</taxon>
    </lineage>
</organism>
<feature type="region of interest" description="Disordered" evidence="1">
    <location>
        <begin position="305"/>
        <end position="331"/>
    </location>
</feature>
<feature type="region of interest" description="Disordered" evidence="1">
    <location>
        <begin position="407"/>
        <end position="491"/>
    </location>
</feature>
<dbReference type="GO" id="GO:0000339">
    <property type="term" value="F:RNA cap binding"/>
    <property type="evidence" value="ECO:0007669"/>
    <property type="project" value="InterPro"/>
</dbReference>
<evidence type="ECO:0008006" key="4">
    <source>
        <dbReference type="Google" id="ProtNLM"/>
    </source>
</evidence>
<dbReference type="STRING" id="691883.A0A058Z7G9"/>
<dbReference type="SMART" id="SM00684">
    <property type="entry name" value="DM15"/>
    <property type="match status" value="3"/>
</dbReference>
<dbReference type="EMBL" id="KB932205">
    <property type="protein sequence ID" value="KCV70036.1"/>
    <property type="molecule type" value="Genomic_DNA"/>
</dbReference>
<feature type="compositionally biased region" description="Basic residues" evidence="1">
    <location>
        <begin position="147"/>
        <end position="160"/>
    </location>
</feature>
<feature type="region of interest" description="Disordered" evidence="1">
    <location>
        <begin position="667"/>
        <end position="696"/>
    </location>
</feature>
<dbReference type="Pfam" id="PF21071">
    <property type="entry name" value="LARP1_HEAT"/>
    <property type="match status" value="1"/>
</dbReference>
<dbReference type="InterPro" id="IPR006607">
    <property type="entry name" value="DM15"/>
</dbReference>
<accession>A0A058Z7G9</accession>